<organism evidence="4 5">
    <name type="scientific">Caenorhabditis auriculariae</name>
    <dbReference type="NCBI Taxonomy" id="2777116"/>
    <lineage>
        <taxon>Eukaryota</taxon>
        <taxon>Metazoa</taxon>
        <taxon>Ecdysozoa</taxon>
        <taxon>Nematoda</taxon>
        <taxon>Chromadorea</taxon>
        <taxon>Rhabditida</taxon>
        <taxon>Rhabditina</taxon>
        <taxon>Rhabditomorpha</taxon>
        <taxon>Rhabditoidea</taxon>
        <taxon>Rhabditidae</taxon>
        <taxon>Peloderinae</taxon>
        <taxon>Caenorhabditis</taxon>
    </lineage>
</organism>
<evidence type="ECO:0000313" key="4">
    <source>
        <dbReference type="EMBL" id="CAD6189936.1"/>
    </source>
</evidence>
<dbReference type="PANTHER" id="PTHR12905:SF19">
    <property type="entry name" value="UPF0046 PROTEIN K07C11.7"/>
    <property type="match status" value="1"/>
</dbReference>
<dbReference type="EMBL" id="CAJGYM010000013">
    <property type="protein sequence ID" value="CAD6189936.1"/>
    <property type="molecule type" value="Genomic_DNA"/>
</dbReference>
<dbReference type="PANTHER" id="PTHR12905">
    <property type="entry name" value="METALLOPHOSPHOESTERASE"/>
    <property type="match status" value="1"/>
</dbReference>
<accession>A0A8S1H0Z7</accession>
<evidence type="ECO:0000256" key="1">
    <source>
        <dbReference type="ARBA" id="ARBA00007993"/>
    </source>
</evidence>
<feature type="domain" description="Calcineurin-like phosphoesterase" evidence="3">
    <location>
        <begin position="67"/>
        <end position="235"/>
    </location>
</feature>
<dbReference type="Pfam" id="PF00149">
    <property type="entry name" value="Metallophos"/>
    <property type="match status" value="1"/>
</dbReference>
<dbReference type="SUPFAM" id="SSF56300">
    <property type="entry name" value="Metallo-dependent phosphatases"/>
    <property type="match status" value="1"/>
</dbReference>
<evidence type="ECO:0000256" key="2">
    <source>
        <dbReference type="SAM" id="SignalP"/>
    </source>
</evidence>
<comment type="caution">
    <text evidence="4">The sequence shown here is derived from an EMBL/GenBank/DDBJ whole genome shotgun (WGS) entry which is preliminary data.</text>
</comment>
<comment type="similarity">
    <text evidence="1">Belongs to the UPF0046 family.</text>
</comment>
<protein>
    <recommendedName>
        <fullName evidence="3">Calcineurin-like phosphoesterase domain-containing protein</fullName>
    </recommendedName>
</protein>
<dbReference type="InterPro" id="IPR004843">
    <property type="entry name" value="Calcineurin-like_PHP"/>
</dbReference>
<evidence type="ECO:0000259" key="3">
    <source>
        <dbReference type="Pfam" id="PF00149"/>
    </source>
</evidence>
<reference evidence="4" key="1">
    <citation type="submission" date="2020-10" db="EMBL/GenBank/DDBJ databases">
        <authorList>
            <person name="Kikuchi T."/>
        </authorList>
    </citation>
    <scope>NUCLEOTIDE SEQUENCE</scope>
    <source>
        <strain evidence="4">NKZ352</strain>
    </source>
</reference>
<feature type="chain" id="PRO_5035881897" description="Calcineurin-like phosphoesterase domain-containing protein" evidence="2">
    <location>
        <begin position="19"/>
        <end position="285"/>
    </location>
</feature>
<dbReference type="InterPro" id="IPR029052">
    <property type="entry name" value="Metallo-depent_PP-like"/>
</dbReference>
<proteinExistence type="inferred from homology"/>
<keyword evidence="2" id="KW-0732">Signal</keyword>
<feature type="signal peptide" evidence="2">
    <location>
        <begin position="1"/>
        <end position="18"/>
    </location>
</feature>
<dbReference type="OrthoDB" id="630188at2759"/>
<keyword evidence="5" id="KW-1185">Reference proteome</keyword>
<name>A0A8S1H0Z7_9PELO</name>
<dbReference type="Gene3D" id="3.60.21.10">
    <property type="match status" value="1"/>
</dbReference>
<gene>
    <name evidence="4" type="ORF">CAUJ_LOCUS5855</name>
</gene>
<dbReference type="InterPro" id="IPR051693">
    <property type="entry name" value="UPF0046_metallophosphoest"/>
</dbReference>
<dbReference type="AlphaFoldDB" id="A0A8S1H0Z7"/>
<dbReference type="Proteomes" id="UP000835052">
    <property type="component" value="Unassembled WGS sequence"/>
</dbReference>
<sequence length="285" mass="32903">MIRLLLLCNIFALHSVYGNDSTVAQANNQWESIQPILSNYDLNRTCCSDDQSSISAEPDYEYPYKHLKVVVVSDTHKVNQQFQLLMDEPEYNKGDVFIHAGDFTSLGTSDEIVKFNTFLGKLKFRHKLVVAGHRELGFDPVEDLSLRAGDRTGRGTKNGFKYLTNARYLHDEAVVIDGVKFFGTPYHFQSGYPFYLDRNNKRELRAWNSIPRDVDVLITHSPPLGILDFDGKDHWGSHTLLWKDFQFKPHNYTTFINAALEKPYSNSYYHGTDRKPFVFYVRSKN</sequence>
<dbReference type="GO" id="GO:0016787">
    <property type="term" value="F:hydrolase activity"/>
    <property type="evidence" value="ECO:0007669"/>
    <property type="project" value="InterPro"/>
</dbReference>
<evidence type="ECO:0000313" key="5">
    <source>
        <dbReference type="Proteomes" id="UP000835052"/>
    </source>
</evidence>